<sequence length="134" mass="14928">MSPEVDSAQSARDKREFVDRINSAKEGLIGTHAFLDDSGNITIDLWKDIPPRNFVVVECSAQVLHDYLESVRAGEAGSFHAADFEGDIDSALYDLDMRPFAQPVMRFHHAKRTWYLAEATLEPNTLPAPPTVTP</sequence>
<dbReference type="PATRIC" id="fig|1408189.4.peg.2346"/>
<proteinExistence type="predicted"/>
<evidence type="ECO:0000313" key="2">
    <source>
        <dbReference type="Proteomes" id="UP000058446"/>
    </source>
</evidence>
<keyword evidence="2" id="KW-1185">Reference proteome</keyword>
<organism evidence="1 2">
    <name type="scientific">Corynebacterium lactis RW2-5</name>
    <dbReference type="NCBI Taxonomy" id="1408189"/>
    <lineage>
        <taxon>Bacteria</taxon>
        <taxon>Bacillati</taxon>
        <taxon>Actinomycetota</taxon>
        <taxon>Actinomycetes</taxon>
        <taxon>Mycobacteriales</taxon>
        <taxon>Corynebacteriaceae</taxon>
        <taxon>Corynebacterium</taxon>
    </lineage>
</organism>
<dbReference type="KEGG" id="clw:CLAC_11625"/>
<dbReference type="Proteomes" id="UP000058446">
    <property type="component" value="Chromosome"/>
</dbReference>
<name>A0A0K2H4T5_9CORY</name>
<dbReference type="STRING" id="1408189.CLAC_11625"/>
<reference evidence="1 2" key="1">
    <citation type="submission" date="2013-10" db="EMBL/GenBank/DDBJ databases">
        <title>Complete genome sequence of Corynebacterium lactis DSM 45799(T), isolated from raw cow milk.</title>
        <authorList>
            <person name="Ruckert C."/>
            <person name="Albersmeier A."/>
            <person name="Lipski A."/>
            <person name="Kalinowski J."/>
        </authorList>
    </citation>
    <scope>NUCLEOTIDE SEQUENCE [LARGE SCALE GENOMIC DNA]</scope>
    <source>
        <strain evidence="1 2">RW2-5</strain>
    </source>
</reference>
<dbReference type="EMBL" id="CP006841">
    <property type="protein sequence ID" value="ALA68721.1"/>
    <property type="molecule type" value="Genomic_DNA"/>
</dbReference>
<protein>
    <submittedName>
        <fullName evidence="1">Uncharacterized protein</fullName>
    </submittedName>
</protein>
<dbReference type="AlphaFoldDB" id="A0A0K2H4T5"/>
<gene>
    <name evidence="1" type="ORF">CLAC_11625</name>
</gene>
<dbReference type="RefSeq" id="WP_053413019.1">
    <property type="nucleotide sequence ID" value="NZ_CP006841.1"/>
</dbReference>
<accession>A0A0K2H4T5</accession>
<evidence type="ECO:0000313" key="1">
    <source>
        <dbReference type="EMBL" id="ALA68721.1"/>
    </source>
</evidence>